<keyword evidence="4 6" id="KW-0472">Membrane</keyword>
<dbReference type="AlphaFoldDB" id="F3PPJ4"/>
<feature type="coiled-coil region" evidence="5">
    <location>
        <begin position="161"/>
        <end position="188"/>
    </location>
</feature>
<keyword evidence="8" id="KW-1185">Reference proteome</keyword>
<feature type="coiled-coil region" evidence="5">
    <location>
        <begin position="218"/>
        <end position="268"/>
    </location>
</feature>
<feature type="transmembrane region" description="Helical" evidence="6">
    <location>
        <begin position="27"/>
        <end position="49"/>
    </location>
</feature>
<evidence type="ECO:0000256" key="1">
    <source>
        <dbReference type="ARBA" id="ARBA00004167"/>
    </source>
</evidence>
<dbReference type="EMBL" id="AFBN01000012">
    <property type="protein sequence ID" value="EGF59181.1"/>
    <property type="molecule type" value="Genomic_DNA"/>
</dbReference>
<evidence type="ECO:0000256" key="4">
    <source>
        <dbReference type="ARBA" id="ARBA00023136"/>
    </source>
</evidence>
<sequence length="440" mass="50252">MSELKNKKIELRHEAIQELLGTLPGWLIRWGITLFSCILALLVLGSYFFRYPETVKASITITTEHPSVWIVAKSSGNIDSIYVKNHDFIKKGDLIAVIHNTAHIDDIEKLNEALDSIRKFIVSFAIEDIYVPQQELKVGELQKDYAQLVKLLNDYLVFVKNNIHEIKIASMQKELAEQEKLVRQAQKQVDLYSQYSIINKKQYQRDSILFSNQAAMAIEKEESEMKVLNGKIQLEQVKQNAIQGNISILRLRQSIDEYTAEINMQSENYRTNIRVAYEQLRSYLWNWEQTYLLKAPSNGIVSFSAYWGKGQPIAVGEKSFSIVPHNSGRIIGKCKIPVTGAGKIKRGQRVIIKLNEYPYMEFGLLEGVVGDIYLIPMEKQSATGIERFGIVDVAFPKALTSIYRKAIPFPGELTGEAEIAVNELSLLEHLLRPFKYLIHK</sequence>
<reference evidence="7 8" key="1">
    <citation type="submission" date="2011-02" db="EMBL/GenBank/DDBJ databases">
        <authorList>
            <person name="Weinstock G."/>
            <person name="Sodergren E."/>
            <person name="Clifton S."/>
            <person name="Fulton L."/>
            <person name="Fulton B."/>
            <person name="Courtney L."/>
            <person name="Fronick C."/>
            <person name="Harrison M."/>
            <person name="Strong C."/>
            <person name="Farmer C."/>
            <person name="Delahaunty K."/>
            <person name="Markovic C."/>
            <person name="Hall O."/>
            <person name="Minx P."/>
            <person name="Tomlinson C."/>
            <person name="Mitreva M."/>
            <person name="Hou S."/>
            <person name="Chen J."/>
            <person name="Wollam A."/>
            <person name="Pepin K.H."/>
            <person name="Johnson M."/>
            <person name="Bhonagiri V."/>
            <person name="Zhang X."/>
            <person name="Suruliraj S."/>
            <person name="Warren W."/>
            <person name="Chinwalla A."/>
            <person name="Mardis E.R."/>
            <person name="Wilson R.K."/>
        </authorList>
    </citation>
    <scope>NUCLEOTIDE SEQUENCE [LARGE SCALE GENOMIC DNA]</scope>
    <source>
        <strain evidence="7 8">YIT 12057</strain>
    </source>
</reference>
<name>F3PPJ4_9BACE</name>
<protein>
    <submittedName>
        <fullName evidence="7">Conserved domain protein</fullName>
    </submittedName>
</protein>
<keyword evidence="3 6" id="KW-1133">Transmembrane helix</keyword>
<dbReference type="InterPro" id="IPR050739">
    <property type="entry name" value="MFP"/>
</dbReference>
<proteinExistence type="predicted"/>
<dbReference type="PANTHER" id="PTHR30386">
    <property type="entry name" value="MEMBRANE FUSION SUBUNIT OF EMRAB-TOLC MULTIDRUG EFFLUX PUMP"/>
    <property type="match status" value="1"/>
</dbReference>
<dbReference type="PANTHER" id="PTHR30386:SF26">
    <property type="entry name" value="TRANSPORT PROTEIN COMB"/>
    <property type="match status" value="1"/>
</dbReference>
<dbReference type="STRING" id="763034.HMPREF9446_00645"/>
<dbReference type="Proteomes" id="UP000003416">
    <property type="component" value="Unassembled WGS sequence"/>
</dbReference>
<dbReference type="GeneID" id="86048422"/>
<dbReference type="GO" id="GO:0016020">
    <property type="term" value="C:membrane"/>
    <property type="evidence" value="ECO:0007669"/>
    <property type="project" value="UniProtKB-SubCell"/>
</dbReference>
<organism evidence="7 8">
    <name type="scientific">Bacteroides fluxus YIT 12057</name>
    <dbReference type="NCBI Taxonomy" id="763034"/>
    <lineage>
        <taxon>Bacteria</taxon>
        <taxon>Pseudomonadati</taxon>
        <taxon>Bacteroidota</taxon>
        <taxon>Bacteroidia</taxon>
        <taxon>Bacteroidales</taxon>
        <taxon>Bacteroidaceae</taxon>
        <taxon>Bacteroides</taxon>
    </lineage>
</organism>
<evidence type="ECO:0000256" key="2">
    <source>
        <dbReference type="ARBA" id="ARBA00022692"/>
    </source>
</evidence>
<gene>
    <name evidence="7" type="ORF">HMPREF9446_00645</name>
</gene>
<comment type="subcellular location">
    <subcellularLocation>
        <location evidence="1">Membrane</location>
        <topology evidence="1">Single-pass membrane protein</topology>
    </subcellularLocation>
</comment>
<evidence type="ECO:0000256" key="5">
    <source>
        <dbReference type="SAM" id="Coils"/>
    </source>
</evidence>
<accession>F3PPJ4</accession>
<evidence type="ECO:0000313" key="8">
    <source>
        <dbReference type="Proteomes" id="UP000003416"/>
    </source>
</evidence>
<dbReference type="RefSeq" id="WP_009123903.1">
    <property type="nucleotide sequence ID" value="NZ_GL882613.1"/>
</dbReference>
<keyword evidence="2 6" id="KW-0812">Transmembrane</keyword>
<evidence type="ECO:0000256" key="6">
    <source>
        <dbReference type="SAM" id="Phobius"/>
    </source>
</evidence>
<evidence type="ECO:0000256" key="3">
    <source>
        <dbReference type="ARBA" id="ARBA00022989"/>
    </source>
</evidence>
<dbReference type="HOGENOM" id="CLU_050642_0_0_10"/>
<dbReference type="eggNOG" id="COG1566">
    <property type="taxonomic scope" value="Bacteria"/>
</dbReference>
<comment type="caution">
    <text evidence="7">The sequence shown here is derived from an EMBL/GenBank/DDBJ whole genome shotgun (WGS) entry which is preliminary data.</text>
</comment>
<keyword evidence="5" id="KW-0175">Coiled coil</keyword>
<dbReference type="PRINTS" id="PR01490">
    <property type="entry name" value="RTXTOXIND"/>
</dbReference>
<evidence type="ECO:0000313" key="7">
    <source>
        <dbReference type="EMBL" id="EGF59181.1"/>
    </source>
</evidence>
<dbReference type="Gene3D" id="2.40.50.100">
    <property type="match status" value="1"/>
</dbReference>